<gene>
    <name evidence="1" type="ORF">R3W88_007690</name>
</gene>
<reference evidence="1 2" key="1">
    <citation type="submission" date="2023-10" db="EMBL/GenBank/DDBJ databases">
        <title>Genome-Wide Identification Analysis in wild type Solanum Pinnatisectum Reveals Some Genes Defensing Phytophthora Infestans.</title>
        <authorList>
            <person name="Sun C."/>
        </authorList>
    </citation>
    <scope>NUCLEOTIDE SEQUENCE [LARGE SCALE GENOMIC DNA]</scope>
    <source>
        <strain evidence="1">LQN</strain>
        <tissue evidence="1">Leaf</tissue>
    </source>
</reference>
<name>A0AAV9M933_9SOLN</name>
<keyword evidence="2" id="KW-1185">Reference proteome</keyword>
<accession>A0AAV9M933</accession>
<dbReference type="Proteomes" id="UP001311915">
    <property type="component" value="Unassembled WGS sequence"/>
</dbReference>
<protein>
    <submittedName>
        <fullName evidence="1">Uncharacterized protein</fullName>
    </submittedName>
</protein>
<sequence>MLIMGRSVEVKVTGKSWSEMITILGTYKPRLYYYIVKWKPPDVGQVKCNTNGASKGNPGETAYGFCLGTGMGTYFMLKLKE</sequence>
<evidence type="ECO:0000313" key="1">
    <source>
        <dbReference type="EMBL" id="KAK4733429.1"/>
    </source>
</evidence>
<proteinExistence type="predicted"/>
<dbReference type="AlphaFoldDB" id="A0AAV9M933"/>
<comment type="caution">
    <text evidence="1">The sequence shown here is derived from an EMBL/GenBank/DDBJ whole genome shotgun (WGS) entry which is preliminary data.</text>
</comment>
<organism evidence="1 2">
    <name type="scientific">Solanum pinnatisectum</name>
    <name type="common">tansyleaf nightshade</name>
    <dbReference type="NCBI Taxonomy" id="50273"/>
    <lineage>
        <taxon>Eukaryota</taxon>
        <taxon>Viridiplantae</taxon>
        <taxon>Streptophyta</taxon>
        <taxon>Embryophyta</taxon>
        <taxon>Tracheophyta</taxon>
        <taxon>Spermatophyta</taxon>
        <taxon>Magnoliopsida</taxon>
        <taxon>eudicotyledons</taxon>
        <taxon>Gunneridae</taxon>
        <taxon>Pentapetalae</taxon>
        <taxon>asterids</taxon>
        <taxon>lamiids</taxon>
        <taxon>Solanales</taxon>
        <taxon>Solanaceae</taxon>
        <taxon>Solanoideae</taxon>
        <taxon>Solaneae</taxon>
        <taxon>Solanum</taxon>
    </lineage>
</organism>
<dbReference type="EMBL" id="JAWPEI010000002">
    <property type="protein sequence ID" value="KAK4733429.1"/>
    <property type="molecule type" value="Genomic_DNA"/>
</dbReference>
<evidence type="ECO:0000313" key="2">
    <source>
        <dbReference type="Proteomes" id="UP001311915"/>
    </source>
</evidence>